<dbReference type="Pfam" id="PF00561">
    <property type="entry name" value="Abhydrolase_1"/>
    <property type="match status" value="1"/>
</dbReference>
<dbReference type="OrthoDB" id="9767934at2"/>
<reference evidence="2 3" key="2">
    <citation type="submission" date="2020-01" db="EMBL/GenBank/DDBJ databases">
        <title>Microvirga sp. nov., an arsenate reduction bacterium isolated from Tibet hotspring sediments.</title>
        <authorList>
            <person name="Xian W.-D."/>
            <person name="Li W.-J."/>
        </authorList>
    </citation>
    <scope>NUCLEOTIDE SEQUENCE [LARGE SCALE GENOMIC DNA]</scope>
    <source>
        <strain evidence="2 3">KCTC 23863</strain>
    </source>
</reference>
<organism evidence="2 3">
    <name type="scientific">Microvirga makkahensis</name>
    <dbReference type="NCBI Taxonomy" id="1128670"/>
    <lineage>
        <taxon>Bacteria</taxon>
        <taxon>Pseudomonadati</taxon>
        <taxon>Pseudomonadota</taxon>
        <taxon>Alphaproteobacteria</taxon>
        <taxon>Hyphomicrobiales</taxon>
        <taxon>Methylobacteriaceae</taxon>
        <taxon>Microvirga</taxon>
    </lineage>
</organism>
<keyword evidence="3" id="KW-1185">Reference proteome</keyword>
<dbReference type="SUPFAM" id="SSF53474">
    <property type="entry name" value="alpha/beta-Hydrolases"/>
    <property type="match status" value="1"/>
</dbReference>
<dbReference type="Gene3D" id="3.40.50.1820">
    <property type="entry name" value="alpha/beta hydrolase"/>
    <property type="match status" value="1"/>
</dbReference>
<evidence type="ECO:0000259" key="1">
    <source>
        <dbReference type="Pfam" id="PF00561"/>
    </source>
</evidence>
<evidence type="ECO:0000313" key="3">
    <source>
        <dbReference type="Proteomes" id="UP000436483"/>
    </source>
</evidence>
<dbReference type="InterPro" id="IPR000073">
    <property type="entry name" value="AB_hydrolase_1"/>
</dbReference>
<dbReference type="AlphaFoldDB" id="A0A7X3MSS1"/>
<dbReference type="EMBL" id="WURB01000008">
    <property type="protein sequence ID" value="MXQ12388.1"/>
    <property type="molecule type" value="Genomic_DNA"/>
</dbReference>
<sequence>MTDWMDEMRRQIGRGLDALGLEPQERPYRVAAEFQGARVRAYQDQGEGRGPVLLVVPAPFKRAYIWDLLPPVSVLRRCLEQNLRVYLLEWLTPTQQEDEFGLAEYADRLIREAHRAIHSETGCGAPILAGHSLGGTFAAIFASLHPARVGGLVLVDAPLAFGADGGPLARAVAMIPHARMIRRMAGSPIPGSVINALSVAAAPDAFQGQRIADLAASLSDPQALAIHGRVERWTYDEFSLPGRLFEETLERLYREDQFLDGTLQVGDRQAGVANLRSPVIAVINPVGRIVPPRSLLKGLGAAPNLSLQVLEYQGDRGPMLQHVGPLVARAAHEQLWPKILDWACKL</sequence>
<proteinExistence type="predicted"/>
<dbReference type="InterPro" id="IPR051321">
    <property type="entry name" value="PHA/PHB_synthase"/>
</dbReference>
<name>A0A7X3MSS1_9HYPH</name>
<dbReference type="PANTHER" id="PTHR36837:SF2">
    <property type="entry name" value="POLY(3-HYDROXYALKANOATE) POLYMERASE SUBUNIT PHAC"/>
    <property type="match status" value="1"/>
</dbReference>
<accession>A0A7X3MSS1</accession>
<dbReference type="Proteomes" id="UP000436483">
    <property type="component" value="Unassembled WGS sequence"/>
</dbReference>
<reference evidence="2 3" key="1">
    <citation type="submission" date="2019-12" db="EMBL/GenBank/DDBJ databases">
        <authorList>
            <person name="Yuan C.-G."/>
        </authorList>
    </citation>
    <scope>NUCLEOTIDE SEQUENCE [LARGE SCALE GENOMIC DNA]</scope>
    <source>
        <strain evidence="2 3">KCTC 23863</strain>
    </source>
</reference>
<dbReference type="PANTHER" id="PTHR36837">
    <property type="entry name" value="POLY(3-HYDROXYALKANOATE) POLYMERASE SUBUNIT PHAC"/>
    <property type="match status" value="1"/>
</dbReference>
<comment type="caution">
    <text evidence="2">The sequence shown here is derived from an EMBL/GenBank/DDBJ whole genome shotgun (WGS) entry which is preliminary data.</text>
</comment>
<evidence type="ECO:0000313" key="2">
    <source>
        <dbReference type="EMBL" id="MXQ12388.1"/>
    </source>
</evidence>
<keyword evidence="2" id="KW-0378">Hydrolase</keyword>
<gene>
    <name evidence="2" type="ORF">GR328_13130</name>
</gene>
<dbReference type="InterPro" id="IPR029058">
    <property type="entry name" value="AB_hydrolase_fold"/>
</dbReference>
<protein>
    <submittedName>
        <fullName evidence="2">Alpha/beta fold hydrolase</fullName>
    </submittedName>
</protein>
<feature type="domain" description="AB hydrolase-1" evidence="1">
    <location>
        <begin position="96"/>
        <end position="159"/>
    </location>
</feature>
<dbReference type="GO" id="GO:0016787">
    <property type="term" value="F:hydrolase activity"/>
    <property type="evidence" value="ECO:0007669"/>
    <property type="project" value="UniProtKB-KW"/>
</dbReference>